<protein>
    <recommendedName>
        <fullName evidence="5">Condensin-2 complex subunit D3</fullName>
    </recommendedName>
</protein>
<feature type="compositionally biased region" description="Polar residues" evidence="2">
    <location>
        <begin position="1354"/>
        <end position="1373"/>
    </location>
</feature>
<dbReference type="PANTHER" id="PTHR14222:SF1">
    <property type="entry name" value="CONDENSIN-2 COMPLEX SUBUNIT D3"/>
    <property type="match status" value="1"/>
</dbReference>
<keyword evidence="1" id="KW-0226">DNA condensation</keyword>
<evidence type="ECO:0000313" key="4">
    <source>
        <dbReference type="Proteomes" id="UP001372834"/>
    </source>
</evidence>
<evidence type="ECO:0000256" key="2">
    <source>
        <dbReference type="SAM" id="MobiDB-lite"/>
    </source>
</evidence>
<evidence type="ECO:0000256" key="1">
    <source>
        <dbReference type="ARBA" id="ARBA00023067"/>
    </source>
</evidence>
<name>A0AAN8S561_POLSC</name>
<proteinExistence type="predicted"/>
<accession>A0AAN8S561</accession>
<dbReference type="InterPro" id="IPR016024">
    <property type="entry name" value="ARM-type_fold"/>
</dbReference>
<dbReference type="InterPro" id="IPR026971">
    <property type="entry name" value="CND1/NCAPD3"/>
</dbReference>
<dbReference type="GO" id="GO:0000796">
    <property type="term" value="C:condensin complex"/>
    <property type="evidence" value="ECO:0007669"/>
    <property type="project" value="TreeGrafter"/>
</dbReference>
<dbReference type="GO" id="GO:0007076">
    <property type="term" value="P:mitotic chromosome condensation"/>
    <property type="evidence" value="ECO:0007669"/>
    <property type="project" value="InterPro"/>
</dbReference>
<dbReference type="GO" id="GO:0042393">
    <property type="term" value="F:histone binding"/>
    <property type="evidence" value="ECO:0007669"/>
    <property type="project" value="TreeGrafter"/>
</dbReference>
<dbReference type="SUPFAM" id="SSF48371">
    <property type="entry name" value="ARM repeat"/>
    <property type="match status" value="1"/>
</dbReference>
<dbReference type="GO" id="GO:0010032">
    <property type="term" value="P:meiotic chromosome condensation"/>
    <property type="evidence" value="ECO:0007669"/>
    <property type="project" value="TreeGrafter"/>
</dbReference>
<sequence>MASVCDVIAALDKFELSLIEKQWTDDIWISEFTTCPDDLPEEFSDKFSPLSYCDIVQVIEDADKIINLWLTASVDASTLINDADTSNSSFSNTSLSPSWTLLQEVNYKNLLALLYYYACKGQINNQDNNMVHTCMKATNFYFTLLTIPGSDIYKIFHISLFEKCLETLAMHKFLEIATGRKIKKSRSARKSEDMSSDDEFLEMDETLTLSQQQTVVKQLNCLMSTFQQFVNKFSFKKHPEALNMTLQILADLTRLERNSNLHEFSTNNTITSFVPLSRNAYLTMKGLCSNFHGRISEIIRLVLFHLVPNLTSVGGLSNPEFNKFTQKELTNIRSIAVSFITENIIPIGDDASLGLKILVQQLCYNMIDRADYRSKATDMVLTILCKLPTELYYSLIKWIFRMSMMEGAHHRVISLELLSKLIFMKPGSNEVTKLTDSQFQHIESQLQCSENISAGRSEIHQKTDYTTNISQEPIVSFSQPVNYVPLEFRRTMLAIIIDRIRDEAAIVRTRALSILAEIIANKTSQALQMILRDLFIYPYSDMNAINLSNCDKENEFLKWKTFVGYLDKIQDAEVTKHMFPGARVIINKVFEKCLDERVNVRKAALQVISSLFKFSSKWMTSEALTLFGKHCRDPALSIRKDMINSVTELMLFFPDHEPVMDLWVEEVVPLLMDREIKVQEQALQIFTNVILSKIKAFKDIKSHADELPWKILDKIAKQNKRSFFMAACTLWSESGQFNQSVVTTLKSHIGTLNEGPAWMFLACMSEYFDIEKPNFVMEYYLDVISKDIGDKNRSYFALLTLSTSWQKLPREKMEILQLEMYNKLKSYTVNPTFVTLTVEIVAGITVYIAEDELSGKKEVAKWGIEMIQDCETHIENCLKDKTRDCPNCINILALLGALVPICPDKIKNPTFTMLFNFLMESSSGGSAFDRKMCAITVITVSKMALHNDHFARSLVSGLAQLLSQSSDPIVLNNVIVAIADIGESYASLIEPVIPFICIWLKSKHQSLKEITMVLLIELLQEDYLKARDVLVFHLLTMVNEKNPWLVNMVKYYFTNSLLARNPYKMYQLLLPALFHFNNYTSHPDYPKLDMTDAEWQAFDMSGPENHSLRMNIYKFMLLNVPYMVKMKCLHFVCTVVLNGVADSIINIKGKNGEQLLFDALCVLTLPEIKLEYNDLVKGKNDDGEEEDDQKQMPLCKLVKQMFTAVQKKEIIETIIPICCKLKKKLLLDNKRLLPYLRKFIRELVKDYKSEINEIFKEDKQFGIEILHELNTTRSDNGENEDDDDDDDDDRGYVQPAVTEGNENLEKSNVDVPVSDTNANEVVSSSKHSGNLSRVDEEQRVLHSPETVDPGPSVRSKTAETPQKEPGSSGNATEPISVPPVAPSTSLRRSSHSNSESDECGEGETNSKMNSDQRKKTVNNKQKTEVKVLIERLSPKYLQKLEKTRSKRNLEEENLMKSAVENIILPPPVKGNVKNKKNSLLNTRSANIQSPITPMMSDKKELLTSTPLVVIGNPNFDVDMSSVVDESS</sequence>
<feature type="compositionally biased region" description="Low complexity" evidence="2">
    <location>
        <begin position="1383"/>
        <end position="1393"/>
    </location>
</feature>
<reference evidence="3 4" key="1">
    <citation type="submission" date="2023-10" db="EMBL/GenBank/DDBJ databases">
        <title>Genomes of two closely related lineages of the louse Polyplax serrata with different host specificities.</title>
        <authorList>
            <person name="Martinu J."/>
            <person name="Tarabai H."/>
            <person name="Stefka J."/>
            <person name="Hypsa V."/>
        </authorList>
    </citation>
    <scope>NUCLEOTIDE SEQUENCE [LARGE SCALE GENOMIC DNA]</scope>
    <source>
        <strain evidence="3">HR10_N</strain>
    </source>
</reference>
<dbReference type="InterPro" id="IPR011989">
    <property type="entry name" value="ARM-like"/>
</dbReference>
<dbReference type="PANTHER" id="PTHR14222">
    <property type="entry name" value="CONDENSIN"/>
    <property type="match status" value="1"/>
</dbReference>
<dbReference type="Gene3D" id="1.25.10.10">
    <property type="entry name" value="Leucine-rich Repeat Variant"/>
    <property type="match status" value="1"/>
</dbReference>
<evidence type="ECO:0008006" key="5">
    <source>
        <dbReference type="Google" id="ProtNLM"/>
    </source>
</evidence>
<dbReference type="EMBL" id="JAWJWE010000036">
    <property type="protein sequence ID" value="KAK6629047.1"/>
    <property type="molecule type" value="Genomic_DNA"/>
</dbReference>
<feature type="region of interest" description="Disordered" evidence="2">
    <location>
        <begin position="1270"/>
        <end position="1420"/>
    </location>
</feature>
<dbReference type="Proteomes" id="UP001372834">
    <property type="component" value="Unassembled WGS sequence"/>
</dbReference>
<dbReference type="GO" id="GO:0000779">
    <property type="term" value="C:condensed chromosome, centromeric region"/>
    <property type="evidence" value="ECO:0007669"/>
    <property type="project" value="TreeGrafter"/>
</dbReference>
<feature type="compositionally biased region" description="Basic and acidic residues" evidence="2">
    <location>
        <begin position="1333"/>
        <end position="1342"/>
    </location>
</feature>
<feature type="compositionally biased region" description="Acidic residues" evidence="2">
    <location>
        <begin position="1277"/>
        <end position="1289"/>
    </location>
</feature>
<comment type="caution">
    <text evidence="3">The sequence shown here is derived from an EMBL/GenBank/DDBJ whole genome shotgun (WGS) entry which is preliminary data.</text>
</comment>
<organism evidence="3 4">
    <name type="scientific">Polyplax serrata</name>
    <name type="common">Common mouse louse</name>
    <dbReference type="NCBI Taxonomy" id="468196"/>
    <lineage>
        <taxon>Eukaryota</taxon>
        <taxon>Metazoa</taxon>
        <taxon>Ecdysozoa</taxon>
        <taxon>Arthropoda</taxon>
        <taxon>Hexapoda</taxon>
        <taxon>Insecta</taxon>
        <taxon>Pterygota</taxon>
        <taxon>Neoptera</taxon>
        <taxon>Paraneoptera</taxon>
        <taxon>Psocodea</taxon>
        <taxon>Troctomorpha</taxon>
        <taxon>Phthiraptera</taxon>
        <taxon>Anoplura</taxon>
        <taxon>Polyplacidae</taxon>
        <taxon>Polyplax</taxon>
    </lineage>
</organism>
<evidence type="ECO:0000313" key="3">
    <source>
        <dbReference type="EMBL" id="KAK6629047.1"/>
    </source>
</evidence>
<feature type="compositionally biased region" description="Polar residues" evidence="2">
    <location>
        <begin position="1314"/>
        <end position="1331"/>
    </location>
</feature>
<gene>
    <name evidence="3" type="ORF">RUM43_002864</name>
</gene>